<reference evidence="2" key="1">
    <citation type="submission" date="2020-10" db="EMBL/GenBank/DDBJ databases">
        <authorList>
            <person name="Gilroy R."/>
        </authorList>
    </citation>
    <scope>NUCLEOTIDE SEQUENCE</scope>
    <source>
        <strain evidence="2">G3-3990</strain>
    </source>
</reference>
<proteinExistence type="predicted"/>
<dbReference type="SUPFAM" id="SSF55821">
    <property type="entry name" value="YrdC/RibB"/>
    <property type="match status" value="1"/>
</dbReference>
<dbReference type="GO" id="GO:0003725">
    <property type="term" value="F:double-stranded RNA binding"/>
    <property type="evidence" value="ECO:0007669"/>
    <property type="project" value="InterPro"/>
</dbReference>
<dbReference type="EMBL" id="JADIMG010000011">
    <property type="protein sequence ID" value="MBO8459013.1"/>
    <property type="molecule type" value="Genomic_DNA"/>
</dbReference>
<sequence length="202" mass="22676">MIIKAYNNELRPNDINKIVACLEKGGIIIYPTDSVYAFGCHPNQRDAIERICRLREKDLKRPLLSLVCSDIAQAREYTLFNDQTFKLMHSCLPGPYTFILEGSNHLPKSFKERKTVGIRIPNHRVPNLITQSLGMPMMTASLRVPDTDDIEYMTHPELIHERYGGVEILIDGGIGGTIPSTIIDCTGDEPVLVRKGLGDIEL</sequence>
<dbReference type="PANTHER" id="PTHR42828:SF3">
    <property type="entry name" value="THREONYLCARBAMOYL-AMP SYNTHASE"/>
    <property type="match status" value="1"/>
</dbReference>
<feature type="domain" description="YrdC-like" evidence="1">
    <location>
        <begin position="12"/>
        <end position="198"/>
    </location>
</feature>
<dbReference type="PROSITE" id="PS51163">
    <property type="entry name" value="YRDC"/>
    <property type="match status" value="1"/>
</dbReference>
<dbReference type="NCBIfam" id="TIGR00057">
    <property type="entry name" value="L-threonylcarbamoyladenylate synthase"/>
    <property type="match status" value="1"/>
</dbReference>
<name>A0A9D9HSE8_9BACT</name>
<dbReference type="Pfam" id="PF01300">
    <property type="entry name" value="Sua5_yciO_yrdC"/>
    <property type="match status" value="1"/>
</dbReference>
<accession>A0A9D9HSE8</accession>
<evidence type="ECO:0000259" key="1">
    <source>
        <dbReference type="PROSITE" id="PS51163"/>
    </source>
</evidence>
<organism evidence="2 3">
    <name type="scientific">Candidatus Gallipaludibacter merdavium</name>
    <dbReference type="NCBI Taxonomy" id="2840839"/>
    <lineage>
        <taxon>Bacteria</taxon>
        <taxon>Pseudomonadati</taxon>
        <taxon>Bacteroidota</taxon>
        <taxon>Bacteroidia</taxon>
        <taxon>Bacteroidales</taxon>
        <taxon>Candidatus Gallipaludibacter</taxon>
    </lineage>
</organism>
<dbReference type="InterPro" id="IPR017945">
    <property type="entry name" value="DHBP_synth_RibB-like_a/b_dom"/>
</dbReference>
<reference evidence="2" key="2">
    <citation type="journal article" date="2021" name="PeerJ">
        <title>Extensive microbial diversity within the chicken gut microbiome revealed by metagenomics and culture.</title>
        <authorList>
            <person name="Gilroy R."/>
            <person name="Ravi A."/>
            <person name="Getino M."/>
            <person name="Pursley I."/>
            <person name="Horton D.L."/>
            <person name="Alikhan N.F."/>
            <person name="Baker D."/>
            <person name="Gharbi K."/>
            <person name="Hall N."/>
            <person name="Watson M."/>
            <person name="Adriaenssens E.M."/>
            <person name="Foster-Nyarko E."/>
            <person name="Jarju S."/>
            <person name="Secka A."/>
            <person name="Antonio M."/>
            <person name="Oren A."/>
            <person name="Chaudhuri R.R."/>
            <person name="La Ragione R."/>
            <person name="Hildebrand F."/>
            <person name="Pallen M.J."/>
        </authorList>
    </citation>
    <scope>NUCLEOTIDE SEQUENCE</scope>
    <source>
        <strain evidence="2">G3-3990</strain>
    </source>
</reference>
<comment type="caution">
    <text evidence="2">The sequence shown here is derived from an EMBL/GenBank/DDBJ whole genome shotgun (WGS) entry which is preliminary data.</text>
</comment>
<protein>
    <submittedName>
        <fullName evidence="2">Threonylcarbamoyl-AMP synthase</fullName>
    </submittedName>
</protein>
<dbReference type="Gene3D" id="3.90.870.10">
    <property type="entry name" value="DHBP synthase"/>
    <property type="match status" value="1"/>
</dbReference>
<evidence type="ECO:0000313" key="2">
    <source>
        <dbReference type="EMBL" id="MBO8459013.1"/>
    </source>
</evidence>
<dbReference type="Proteomes" id="UP000823641">
    <property type="component" value="Unassembled WGS sequence"/>
</dbReference>
<gene>
    <name evidence="2" type="ORF">IAA73_01575</name>
</gene>
<dbReference type="InterPro" id="IPR006070">
    <property type="entry name" value="Sua5-like_dom"/>
</dbReference>
<dbReference type="AlphaFoldDB" id="A0A9D9HSE8"/>
<dbReference type="InterPro" id="IPR052532">
    <property type="entry name" value="SUA5_domain"/>
</dbReference>
<evidence type="ECO:0000313" key="3">
    <source>
        <dbReference type="Proteomes" id="UP000823641"/>
    </source>
</evidence>
<dbReference type="PANTHER" id="PTHR42828">
    <property type="entry name" value="DHBP SYNTHASE RIBB-LIKE ALPHA/BETA DOMAIN-CONTAINING PROTEIN"/>
    <property type="match status" value="1"/>
</dbReference>